<evidence type="ECO:0000313" key="16">
    <source>
        <dbReference type="Proteomes" id="UP000694888"/>
    </source>
</evidence>
<feature type="repeat" description="TSP type-3" evidence="10">
    <location>
        <begin position="633"/>
        <end position="668"/>
    </location>
</feature>
<dbReference type="PANTHER" id="PTHR10199:SF100">
    <property type="entry name" value="THROMBOSPONDIN, ISOFORM A"/>
    <property type="match status" value="1"/>
</dbReference>
<evidence type="ECO:0000256" key="6">
    <source>
        <dbReference type="ARBA" id="ARBA00022889"/>
    </source>
</evidence>
<dbReference type="PROSITE" id="PS51234">
    <property type="entry name" value="TSP3"/>
    <property type="match status" value="3"/>
</dbReference>
<proteinExistence type="inferred from homology"/>
<dbReference type="InterPro" id="IPR049883">
    <property type="entry name" value="NOTCH1_EGF-like"/>
</dbReference>
<dbReference type="RefSeq" id="XP_005091776.1">
    <property type="nucleotide sequence ID" value="XM_005091719.3"/>
</dbReference>
<dbReference type="InterPro" id="IPR003367">
    <property type="entry name" value="Thrombospondin_3-like_rpt"/>
</dbReference>
<feature type="repeat" description="TSP type-3" evidence="10">
    <location>
        <begin position="791"/>
        <end position="826"/>
    </location>
</feature>
<dbReference type="PROSITE" id="PS01186">
    <property type="entry name" value="EGF_2"/>
    <property type="match status" value="1"/>
</dbReference>
<dbReference type="CDD" id="cd16076">
    <property type="entry name" value="TSPcc"/>
    <property type="match status" value="1"/>
</dbReference>
<dbReference type="CDD" id="cd00054">
    <property type="entry name" value="EGF_CA"/>
    <property type="match status" value="3"/>
</dbReference>
<dbReference type="Gene3D" id="4.10.1080.10">
    <property type="entry name" value="TSP type-3 repeat"/>
    <property type="match status" value="2"/>
</dbReference>
<accession>A0ABM0JEC2</accession>
<keyword evidence="2 9" id="KW-0245">EGF-like domain</keyword>
<feature type="domain" description="EGF-like" evidence="14">
    <location>
        <begin position="336"/>
        <end position="375"/>
    </location>
</feature>
<dbReference type="Proteomes" id="UP000694888">
    <property type="component" value="Unplaced"/>
</dbReference>
<dbReference type="PANTHER" id="PTHR10199">
    <property type="entry name" value="THROMBOSPONDIN"/>
    <property type="match status" value="1"/>
</dbReference>
<dbReference type="InterPro" id="IPR013320">
    <property type="entry name" value="ConA-like_dom_sf"/>
</dbReference>
<name>A0ABM0JEC2_APLCA</name>
<evidence type="ECO:0000256" key="2">
    <source>
        <dbReference type="ARBA" id="ARBA00022536"/>
    </source>
</evidence>
<keyword evidence="5 10" id="KW-0106">Calcium</keyword>
<evidence type="ECO:0000256" key="3">
    <source>
        <dbReference type="ARBA" id="ARBA00022729"/>
    </source>
</evidence>
<dbReference type="InterPro" id="IPR009030">
    <property type="entry name" value="Growth_fac_rcpt_cys_sf"/>
</dbReference>
<keyword evidence="7 9" id="KW-1015">Disulfide bond</keyword>
<keyword evidence="3 13" id="KW-0732">Signal</keyword>
<keyword evidence="8" id="KW-0325">Glycoprotein</keyword>
<feature type="domain" description="EGF-like" evidence="14">
    <location>
        <begin position="558"/>
        <end position="599"/>
    </location>
</feature>
<dbReference type="InterPro" id="IPR001881">
    <property type="entry name" value="EGF-like_Ca-bd_dom"/>
</dbReference>
<evidence type="ECO:0000256" key="12">
    <source>
        <dbReference type="SAM" id="MobiDB-lite"/>
    </source>
</evidence>
<dbReference type="Pfam" id="PF02412">
    <property type="entry name" value="TSP_3"/>
    <property type="match status" value="5"/>
</dbReference>
<evidence type="ECO:0000256" key="13">
    <source>
        <dbReference type="SAM" id="SignalP"/>
    </source>
</evidence>
<feature type="domain" description="EGF-like" evidence="14">
    <location>
        <begin position="419"/>
        <end position="458"/>
    </location>
</feature>
<feature type="domain" description="TSP C-terminal" evidence="15">
    <location>
        <begin position="866"/>
        <end position="1080"/>
    </location>
</feature>
<dbReference type="SMART" id="SM00181">
    <property type="entry name" value="EGF"/>
    <property type="match status" value="6"/>
</dbReference>
<protein>
    <submittedName>
        <fullName evidence="17">Cartilage oligomeric matrix protein</fullName>
    </submittedName>
</protein>
<feature type="compositionally biased region" description="Basic and acidic residues" evidence="12">
    <location>
        <begin position="670"/>
        <end position="681"/>
    </location>
</feature>
<evidence type="ECO:0000256" key="11">
    <source>
        <dbReference type="SAM" id="Coils"/>
    </source>
</evidence>
<feature type="compositionally biased region" description="Acidic residues" evidence="12">
    <location>
        <begin position="694"/>
        <end position="705"/>
    </location>
</feature>
<evidence type="ECO:0000256" key="7">
    <source>
        <dbReference type="ARBA" id="ARBA00023157"/>
    </source>
</evidence>
<dbReference type="SUPFAM" id="SSF49899">
    <property type="entry name" value="Concanavalin A-like lectins/glucanases"/>
    <property type="match status" value="1"/>
</dbReference>
<dbReference type="PROSITE" id="PS50026">
    <property type="entry name" value="EGF_3"/>
    <property type="match status" value="3"/>
</dbReference>
<comment type="similarity">
    <text evidence="1">Belongs to the thrombospondin family.</text>
</comment>
<feature type="region of interest" description="Disordered" evidence="12">
    <location>
        <begin position="630"/>
        <end position="735"/>
    </location>
</feature>
<dbReference type="InterPro" id="IPR018097">
    <property type="entry name" value="EGF_Ca-bd_CS"/>
</dbReference>
<evidence type="ECO:0000256" key="1">
    <source>
        <dbReference type="ARBA" id="ARBA00009456"/>
    </source>
</evidence>
<dbReference type="PROSITE" id="PS51236">
    <property type="entry name" value="TSP_CTER"/>
    <property type="match status" value="1"/>
</dbReference>
<dbReference type="InterPro" id="IPR017897">
    <property type="entry name" value="Thrombospondin_3_rpt"/>
</dbReference>
<dbReference type="GeneID" id="101844976"/>
<keyword evidence="6" id="KW-0130">Cell adhesion</keyword>
<dbReference type="SMART" id="SM00179">
    <property type="entry name" value="EGF_CA"/>
    <property type="match status" value="5"/>
</dbReference>
<feature type="region of interest" description="Disordered" evidence="12">
    <location>
        <begin position="217"/>
        <end position="284"/>
    </location>
</feature>
<sequence>MDFKLASACLSLVVFTVLSLGMTAEVKDVQEAFTNNDEVFLVGNVRTPRNTRRKFVMVQAQSPSARGRFEVSVDFRQPQVIVTLTDQDGRRYQLGFPTRALHTGKRTRLLLVFSNLSQPYNSVSLFVDCMDMGVDQTEIPLRRIFANDDMKMRMTTAFKWHAGVPVKEVLKTMGCPDGSIKVEATTVPPTIEVPNWSTGGLIAARRPLVDNRRPLVDRRPQVGTDRISVDRGQPTTGRDRTDSRVPLVRPGITPAPRQDRVQPKPGIRPTPSTSARDRAGNERPSYSMADVALRELTRAVMEMRQQLQSQTQETRALREVMASCHMCRNPNTQRPQRTRCSSHPCFPGVRCVDTEDGFRCGACPVGYSGNGIECRRHTTCSDRPCFRGVRCQDTERGYRCGPCPPGYVGDGSRSGCQPERITCASRPCFPGVVCEDTNNGFTCGACPTGYTGNGTYCEDLNECQLSRPCDRLATCENLTPGFTCSACPPGYSSPPVQGLGIEVAQRVKQVCTDINECEDGQNGGCVENSVCINTPGSRVCGACIEGYTGDQETGCRPAANTCPDGTQCNVNAKCTRRRGFKGFLCQCSIGYAGDGEMCTRDTDLDGLPDLELPCEDRRCRQDNCVRVPNSGQEDADGDGLGDACDDDMDNDGIVNNPDNCPLVSNPDQVDTERDPDKRGDACDNCPTVPNPDQTDTDLDGEGDICDPDKDNDGIPNRQDNCELVPNPDQKDTDNDDVGDACDNCITVPNPDQKDSDHDLVGDICDTNNDADRDGVQDNYDNCAQTANADQQDTDKDGLGDVCDDDDDNDGILDPMDNCPLVINPDQLDENANGKGDICEEDTDGDGFPDTIDVCPDNGQIYATDFRAYQTVILDPLGDAQIDPNWIILNDGAEIVQTMNSDPGLAVSYNSFSGVDFSGTFFVNTEVDDDYAGFVFSYQDSSKFYTVMWKKVPQTYWQATPFRAVAEPGIQLKLVNSNTGPGQILRNSLWHTGDTDNQVKLLWKDPRNVGWKEKTAYRWELIHRPARGLIRVLLFEETELVADTGNIYDNTLKGGRLGVFCFSQEMIIWSDLVYRCNEYIPRGLLEGEEDYENTTDGDYLYYDY</sequence>
<evidence type="ECO:0000259" key="15">
    <source>
        <dbReference type="PROSITE" id="PS51236"/>
    </source>
</evidence>
<dbReference type="PROSITE" id="PS01187">
    <property type="entry name" value="EGF_CA"/>
    <property type="match status" value="1"/>
</dbReference>
<keyword evidence="16" id="KW-1185">Reference proteome</keyword>
<dbReference type="InterPro" id="IPR028974">
    <property type="entry name" value="TSP_type-3_rpt"/>
</dbReference>
<dbReference type="CDD" id="cd00053">
    <property type="entry name" value="EGF"/>
    <property type="match status" value="1"/>
</dbReference>
<evidence type="ECO:0000256" key="8">
    <source>
        <dbReference type="ARBA" id="ARBA00023180"/>
    </source>
</evidence>
<keyword evidence="4" id="KW-0677">Repeat</keyword>
<organism evidence="16 17">
    <name type="scientific">Aplysia californica</name>
    <name type="common">California sea hare</name>
    <dbReference type="NCBI Taxonomy" id="6500"/>
    <lineage>
        <taxon>Eukaryota</taxon>
        <taxon>Metazoa</taxon>
        <taxon>Spiralia</taxon>
        <taxon>Lophotrochozoa</taxon>
        <taxon>Mollusca</taxon>
        <taxon>Gastropoda</taxon>
        <taxon>Heterobranchia</taxon>
        <taxon>Euthyneura</taxon>
        <taxon>Tectipleura</taxon>
        <taxon>Aplysiida</taxon>
        <taxon>Aplysioidea</taxon>
        <taxon>Aplysiidae</taxon>
        <taxon>Aplysia</taxon>
    </lineage>
</organism>
<evidence type="ECO:0000256" key="10">
    <source>
        <dbReference type="PROSITE-ProRule" id="PRU00634"/>
    </source>
</evidence>
<evidence type="ECO:0000259" key="14">
    <source>
        <dbReference type="PROSITE" id="PS50026"/>
    </source>
</evidence>
<feature type="region of interest" description="Disordered" evidence="12">
    <location>
        <begin position="785"/>
        <end position="807"/>
    </location>
</feature>
<evidence type="ECO:0000313" key="17">
    <source>
        <dbReference type="RefSeq" id="XP_005091776.1"/>
    </source>
</evidence>
<keyword evidence="11" id="KW-0175">Coiled coil</keyword>
<comment type="caution">
    <text evidence="9">Lacks conserved residue(s) required for the propagation of feature annotation.</text>
</comment>
<reference evidence="17" key="1">
    <citation type="submission" date="2025-08" db="UniProtKB">
        <authorList>
            <consortium name="RefSeq"/>
        </authorList>
    </citation>
    <scope>IDENTIFICATION</scope>
</reference>
<dbReference type="Gene3D" id="2.60.120.200">
    <property type="match status" value="2"/>
</dbReference>
<feature type="compositionally biased region" description="Acidic residues" evidence="12">
    <location>
        <begin position="633"/>
        <end position="650"/>
    </location>
</feature>
<evidence type="ECO:0000256" key="4">
    <source>
        <dbReference type="ARBA" id="ARBA00022737"/>
    </source>
</evidence>
<dbReference type="Pfam" id="PF05735">
    <property type="entry name" value="TSP_C"/>
    <property type="match status" value="1"/>
</dbReference>
<evidence type="ECO:0000256" key="5">
    <source>
        <dbReference type="ARBA" id="ARBA00022837"/>
    </source>
</evidence>
<dbReference type="Pfam" id="PF07645">
    <property type="entry name" value="EGF_CA"/>
    <property type="match status" value="2"/>
</dbReference>
<dbReference type="Gene3D" id="2.10.25.10">
    <property type="entry name" value="Laminin"/>
    <property type="match status" value="6"/>
</dbReference>
<feature type="coiled-coil region" evidence="11">
    <location>
        <begin position="293"/>
        <end position="320"/>
    </location>
</feature>
<feature type="repeat" description="TSP type-3" evidence="10">
    <location>
        <begin position="694"/>
        <end position="729"/>
    </location>
</feature>
<dbReference type="SUPFAM" id="SSF57184">
    <property type="entry name" value="Growth factor receptor domain"/>
    <property type="match status" value="1"/>
</dbReference>
<feature type="chain" id="PRO_5045867223" evidence="13">
    <location>
        <begin position="25"/>
        <end position="1103"/>
    </location>
</feature>
<dbReference type="InterPro" id="IPR000742">
    <property type="entry name" value="EGF"/>
</dbReference>
<feature type="signal peptide" evidence="13">
    <location>
        <begin position="1"/>
        <end position="24"/>
    </location>
</feature>
<dbReference type="InterPro" id="IPR008859">
    <property type="entry name" value="Thrombospondin_C"/>
</dbReference>
<dbReference type="SUPFAM" id="SSF103647">
    <property type="entry name" value="TSP type-3 repeat"/>
    <property type="match status" value="3"/>
</dbReference>
<feature type="disulfide bond" evidence="9">
    <location>
        <begin position="568"/>
        <end position="585"/>
    </location>
</feature>
<evidence type="ECO:0000256" key="9">
    <source>
        <dbReference type="PROSITE-ProRule" id="PRU00076"/>
    </source>
</evidence>
<gene>
    <name evidence="17" type="primary">LOC101844976</name>
</gene>